<name>A0A1I8MVX1_MUSDO</name>
<dbReference type="CDD" id="cd05380">
    <property type="entry name" value="CAP_euk"/>
    <property type="match status" value="2"/>
</dbReference>
<proteinExistence type="inferred from homology"/>
<dbReference type="eggNOG" id="KOG3017">
    <property type="taxonomic scope" value="Eukaryota"/>
</dbReference>
<dbReference type="InterPro" id="IPR035940">
    <property type="entry name" value="CAP_sf"/>
</dbReference>
<accession>A0A1I8MVX1</accession>
<dbReference type="AlphaFoldDB" id="A0A1I8MVX1"/>
<comment type="subcellular location">
    <subcellularLocation>
        <location evidence="1">Secreted</location>
    </subcellularLocation>
</comment>
<evidence type="ECO:0000256" key="4">
    <source>
        <dbReference type="ARBA" id="ARBA00068306"/>
    </source>
</evidence>
<dbReference type="EnsemblMetazoa" id="MDOA008990-RA">
    <property type="protein sequence ID" value="MDOA008990-PA"/>
    <property type="gene ID" value="MDOA008990"/>
</dbReference>
<sequence length="525" mass="59288">MKILVKLLVFTAFIIITGATDYCSPFLCRKGLKHIACGNNGTFSSNCPADATIVPLNPSIRDFIVRGHNEKRNFIAGGGDAKHLPACRMATMQWHPELASLAELNVRQCLMQHDQCRNTNEFLYSGQNLITIGYYGNPNETRMFQRALDVWYDEVQNSNMEFIRKYPENYKGKTIGHFTVMMADRNIRVGCAAAKFSKLGVSYKIFLIACNYATTNMIDFPIYANCNSSGTLCTTGRNPQYPNLCSISEAYNSDLRSNLENISALHGKMKLTIILMGFIGLQQLNLGTANYCASNLCPAGVKHVACKNKGNFYKSCPKDATMIRIGPKLRSLIVNVHNKRRNRIAGGKVSKFRPACRMATMRWNAELAKIASYNVRQCRMNHDKCRNTQRFKFSGQNLAWKSYYGRPNRAELIKAVINAWYSEVKSTKRTHIQSYPTNYKGPAIGHFTAMMGERNIAVGCAASTYSTKGAKYKSFLVACNYATTNISKKPVYRSCSRATARCKTRRNRKYRNLCSPKERYNVNNW</sequence>
<evidence type="ECO:0000313" key="6">
    <source>
        <dbReference type="EnsemblMetazoa" id="MDOA008990-PA"/>
    </source>
</evidence>
<dbReference type="VEuPathDB" id="VectorBase:MDOMA2_015727"/>
<dbReference type="SMART" id="SM00198">
    <property type="entry name" value="SCP"/>
    <property type="match status" value="2"/>
</dbReference>
<dbReference type="VEuPathDB" id="VectorBase:MDOMA2_002540"/>
<feature type="domain" description="SCP" evidence="5">
    <location>
        <begin position="328"/>
        <end position="488"/>
    </location>
</feature>
<dbReference type="InterPro" id="IPR002413">
    <property type="entry name" value="V5_allergen-like"/>
</dbReference>
<evidence type="ECO:0000256" key="1">
    <source>
        <dbReference type="ARBA" id="ARBA00004613"/>
    </source>
</evidence>
<evidence type="ECO:0000256" key="3">
    <source>
        <dbReference type="ARBA" id="ARBA00022525"/>
    </source>
</evidence>
<dbReference type="PANTHER" id="PTHR10334">
    <property type="entry name" value="CYSTEINE-RICH SECRETORY PROTEIN-RELATED"/>
    <property type="match status" value="1"/>
</dbReference>
<dbReference type="Gene3D" id="3.40.33.10">
    <property type="entry name" value="CAP"/>
    <property type="match status" value="2"/>
</dbReference>
<evidence type="ECO:0000259" key="5">
    <source>
        <dbReference type="SMART" id="SM00198"/>
    </source>
</evidence>
<dbReference type="InterPro" id="IPR014044">
    <property type="entry name" value="CAP_dom"/>
</dbReference>
<dbReference type="FunFam" id="3.40.33.10:FF:000007">
    <property type="entry name" value="Venom allergen"/>
    <property type="match status" value="2"/>
</dbReference>
<evidence type="ECO:0000256" key="2">
    <source>
        <dbReference type="ARBA" id="ARBA00009923"/>
    </source>
</evidence>
<dbReference type="SUPFAM" id="SSF55797">
    <property type="entry name" value="PR-1-like"/>
    <property type="match status" value="2"/>
</dbReference>
<feature type="domain" description="SCP" evidence="5">
    <location>
        <begin position="59"/>
        <end position="219"/>
    </location>
</feature>
<protein>
    <recommendedName>
        <fullName evidence="4">Venom allergen-1</fullName>
    </recommendedName>
</protein>
<comment type="similarity">
    <text evidence="2">Belongs to the CRISP family.</text>
</comment>
<dbReference type="VEuPathDB" id="VectorBase:MDOA008990"/>
<dbReference type="PRINTS" id="PR00838">
    <property type="entry name" value="V5ALLERGEN"/>
</dbReference>
<dbReference type="InterPro" id="IPR001283">
    <property type="entry name" value="CRISP-related"/>
</dbReference>
<keyword evidence="3" id="KW-0964">Secreted</keyword>
<organism evidence="6">
    <name type="scientific">Musca domestica</name>
    <name type="common">House fly</name>
    <dbReference type="NCBI Taxonomy" id="7370"/>
    <lineage>
        <taxon>Eukaryota</taxon>
        <taxon>Metazoa</taxon>
        <taxon>Ecdysozoa</taxon>
        <taxon>Arthropoda</taxon>
        <taxon>Hexapoda</taxon>
        <taxon>Insecta</taxon>
        <taxon>Pterygota</taxon>
        <taxon>Neoptera</taxon>
        <taxon>Endopterygota</taxon>
        <taxon>Diptera</taxon>
        <taxon>Brachycera</taxon>
        <taxon>Muscomorpha</taxon>
        <taxon>Muscoidea</taxon>
        <taxon>Muscidae</taxon>
        <taxon>Musca</taxon>
    </lineage>
</organism>
<dbReference type="Pfam" id="PF00188">
    <property type="entry name" value="CAP"/>
    <property type="match status" value="2"/>
</dbReference>
<reference evidence="6" key="1">
    <citation type="submission" date="2020-05" db="UniProtKB">
        <authorList>
            <consortium name="EnsemblMetazoa"/>
        </authorList>
    </citation>
    <scope>IDENTIFICATION</scope>
    <source>
        <strain evidence="6">Aabys</strain>
    </source>
</reference>
<dbReference type="GO" id="GO:0005576">
    <property type="term" value="C:extracellular region"/>
    <property type="evidence" value="ECO:0007669"/>
    <property type="project" value="UniProtKB-SubCell"/>
</dbReference>